<organism evidence="10 11">
    <name type="scientific">Helicobacter saguini</name>
    <dbReference type="NCBI Taxonomy" id="1548018"/>
    <lineage>
        <taxon>Bacteria</taxon>
        <taxon>Pseudomonadati</taxon>
        <taxon>Campylobacterota</taxon>
        <taxon>Epsilonproteobacteria</taxon>
        <taxon>Campylobacterales</taxon>
        <taxon>Helicobacteraceae</taxon>
        <taxon>Helicobacter</taxon>
    </lineage>
</organism>
<dbReference type="InterPro" id="IPR039439">
    <property type="entry name" value="SH3b1_dom"/>
</dbReference>
<dbReference type="EMBL" id="QBIU01000002">
    <property type="protein sequence ID" value="MWV70436.1"/>
    <property type="molecule type" value="Genomic_DNA"/>
</dbReference>
<feature type="coiled-coil region" evidence="5">
    <location>
        <begin position="203"/>
        <end position="230"/>
    </location>
</feature>
<dbReference type="Proteomes" id="UP000029714">
    <property type="component" value="Unassembled WGS sequence"/>
</dbReference>
<keyword evidence="3" id="KW-0378">Hydrolase</keyword>
<protein>
    <recommendedName>
        <fullName evidence="13">NlpC/P60 domain-containing protein</fullName>
    </recommendedName>
</protein>
<feature type="compositionally biased region" description="Low complexity" evidence="6">
    <location>
        <begin position="66"/>
        <end position="99"/>
    </location>
</feature>
<dbReference type="EMBL" id="JRMP02000016">
    <property type="protein sequence ID" value="TLD93020.1"/>
    <property type="molecule type" value="Genomic_DNA"/>
</dbReference>
<evidence type="ECO:0000313" key="9">
    <source>
        <dbReference type="EMBL" id="MWV70436.1"/>
    </source>
</evidence>
<feature type="domain" description="SH3b1" evidence="8">
    <location>
        <begin position="278"/>
        <end position="324"/>
    </location>
</feature>
<dbReference type="InterPro" id="IPR000064">
    <property type="entry name" value="NLP_P60_dom"/>
</dbReference>
<proteinExistence type="inferred from homology"/>
<dbReference type="Gene3D" id="3.90.1720.10">
    <property type="entry name" value="endopeptidase domain like (from Nostoc punctiforme)"/>
    <property type="match status" value="1"/>
</dbReference>
<feature type="compositionally biased region" description="Polar residues" evidence="6">
    <location>
        <begin position="100"/>
        <end position="123"/>
    </location>
</feature>
<reference evidence="10" key="3">
    <citation type="submission" date="2018-04" db="EMBL/GenBank/DDBJ databases">
        <authorList>
            <person name="Sheh A."/>
            <person name="Shen Z."/>
            <person name="Mannion A.J."/>
            <person name="Fox J.G."/>
        </authorList>
    </citation>
    <scope>NUCLEOTIDE SEQUENCE</scope>
    <source>
        <strain evidence="10">MIT 97-6194</strain>
    </source>
</reference>
<evidence type="ECO:0000256" key="4">
    <source>
        <dbReference type="ARBA" id="ARBA00022807"/>
    </source>
</evidence>
<evidence type="ECO:0008006" key="13">
    <source>
        <dbReference type="Google" id="ProtNLM"/>
    </source>
</evidence>
<dbReference type="SUPFAM" id="SSF54001">
    <property type="entry name" value="Cysteine proteinases"/>
    <property type="match status" value="1"/>
</dbReference>
<keyword evidence="11" id="KW-1185">Reference proteome</keyword>
<dbReference type="Pfam" id="PF12913">
    <property type="entry name" value="SH3_6"/>
    <property type="match status" value="1"/>
</dbReference>
<feature type="domain" description="NlpC/P60" evidence="7">
    <location>
        <begin position="425"/>
        <end position="509"/>
    </location>
</feature>
<evidence type="ECO:0000259" key="8">
    <source>
        <dbReference type="Pfam" id="PF12913"/>
    </source>
</evidence>
<reference evidence="9 12" key="4">
    <citation type="submission" date="2019-12" db="EMBL/GenBank/DDBJ databases">
        <title>Multi-Generational Helicobacter saguini Isolates.</title>
        <authorList>
            <person name="Mannion A."/>
            <person name="Shen Z."/>
            <person name="Fox J.G."/>
        </authorList>
    </citation>
    <scope>NUCLEOTIDE SEQUENCE [LARGE SCALE GENOMIC DNA]</scope>
    <source>
        <strain evidence="9">16-048</strain>
        <strain evidence="12">16-048 (F4)</strain>
    </source>
</reference>
<comment type="caution">
    <text evidence="10">The sequence shown here is derived from an EMBL/GenBank/DDBJ whole genome shotgun (WGS) entry which is preliminary data.</text>
</comment>
<evidence type="ECO:0000313" key="10">
    <source>
        <dbReference type="EMBL" id="TLD93020.1"/>
    </source>
</evidence>
<accession>A0A347W0U4</accession>
<evidence type="ECO:0000256" key="1">
    <source>
        <dbReference type="ARBA" id="ARBA00007074"/>
    </source>
</evidence>
<dbReference type="GO" id="GO:0008234">
    <property type="term" value="F:cysteine-type peptidase activity"/>
    <property type="evidence" value="ECO:0007669"/>
    <property type="project" value="UniProtKB-KW"/>
</dbReference>
<dbReference type="GO" id="GO:0006508">
    <property type="term" value="P:proteolysis"/>
    <property type="evidence" value="ECO:0007669"/>
    <property type="project" value="UniProtKB-KW"/>
</dbReference>
<feature type="region of interest" description="Disordered" evidence="6">
    <location>
        <begin position="19"/>
        <end position="43"/>
    </location>
</feature>
<name>A0A347W0U4_9HELI</name>
<keyword evidence="5" id="KW-0175">Coiled coil</keyword>
<evidence type="ECO:0000313" key="11">
    <source>
        <dbReference type="Proteomes" id="UP000029714"/>
    </source>
</evidence>
<sequence length="588" mass="66553">MLVNADDIIHGSVINSQGVITPKQKQDNSQSFGGNANNANAKQNSLNNFDYYEAKKPSQNTQNADFNTKNQNTQNTNFNTKSQNATKTTQTTQNTKQIQSPLSQNTTNTKLPTQSQKSNLNPNILNTTASKSAIDNKIDPAQQAQFNTLTKEQYLTKFYEVWDISKVNTNKNDIFYILPSLQNALTYNTELQELKKKPPKKNAKNYQKLLQNHNKKIADLEAKITRLLGVGENLLPNNLEEFSYIVENMNLSAFLKAPKTGIITQAGFVRAVPTHKPRYKSKDDFPFDRWQNSFIFEGTPVMITHFSRDGRFAHVQAPFVYGFIDVRNVALVDNSMRSKILKFEDYKVAKLDYVPLFYNNQWVQDARIGQIIPYNRRSNRLITFYKGEDNFAQIREIDFDSYQFADFPMQFSADKMSHLINMMIGQKYGWGGIFGNRDCSSFTRDSFGSFGVFLPRNSAAQAKYKGAFVDLSKMSDSEKESYIIANGVPFGSIIWLKGHIMLYIGYTNISGANRAIVAHSAWGVNPVINNKKEKIQLGGVKITTLHIGGDFTSNTPIKNSIISRVQGITNIYADSITRIDLSNVRVEY</sequence>
<keyword evidence="2" id="KW-0645">Protease</keyword>
<comment type="similarity">
    <text evidence="1">Belongs to the peptidase C40 family.</text>
</comment>
<dbReference type="InterPro" id="IPR038765">
    <property type="entry name" value="Papain-like_cys_pep_sf"/>
</dbReference>
<evidence type="ECO:0000256" key="5">
    <source>
        <dbReference type="SAM" id="Coils"/>
    </source>
</evidence>
<gene>
    <name evidence="9" type="ORF">DCO61_10635</name>
    <name evidence="10" type="ORF">LS64_009340</name>
</gene>
<feature type="compositionally biased region" description="Low complexity" evidence="6">
    <location>
        <begin position="28"/>
        <end position="43"/>
    </location>
</feature>
<dbReference type="Pfam" id="PF00877">
    <property type="entry name" value="NLPC_P60"/>
    <property type="match status" value="1"/>
</dbReference>
<evidence type="ECO:0000313" key="12">
    <source>
        <dbReference type="Proteomes" id="UP000477070"/>
    </source>
</evidence>
<reference evidence="10 11" key="1">
    <citation type="journal article" date="2014" name="Genome Announc.">
        <title>Draft genome sequences of eight enterohepatic helicobacter species isolated from both laboratory and wild rodents.</title>
        <authorList>
            <person name="Sheh A."/>
            <person name="Shen Z."/>
            <person name="Fox J.G."/>
        </authorList>
    </citation>
    <scope>NUCLEOTIDE SEQUENCE [LARGE SCALE GENOMIC DNA]</scope>
    <source>
        <strain evidence="10 11">MIT 97-6194</strain>
    </source>
</reference>
<feature type="region of interest" description="Disordered" evidence="6">
    <location>
        <begin position="57"/>
        <end position="123"/>
    </location>
</feature>
<dbReference type="AlphaFoldDB" id="A0A347W0U4"/>
<dbReference type="OrthoDB" id="9799970at2"/>
<keyword evidence="4" id="KW-0788">Thiol protease</keyword>
<evidence type="ECO:0000259" key="7">
    <source>
        <dbReference type="Pfam" id="PF00877"/>
    </source>
</evidence>
<dbReference type="Proteomes" id="UP000477070">
    <property type="component" value="Unassembled WGS sequence"/>
</dbReference>
<reference evidence="10 11" key="2">
    <citation type="journal article" date="2016" name="Infect. Immun.">
        <title>Helicobacter saguini, a Novel Helicobacter Isolated from Cotton-Top Tamarins with Ulcerative Colitis, Has Proinflammatory Properties and Induces Typhlocolitis and Dysplasia in Gnotobiotic IL-10-/- Mice.</title>
        <authorList>
            <person name="Shen Z."/>
            <person name="Mannion A."/>
            <person name="Whary M.T."/>
            <person name="Muthupalani S."/>
            <person name="Sheh A."/>
            <person name="Feng Y."/>
            <person name="Gong G."/>
            <person name="Vandamme P."/>
            <person name="Holcombe H.R."/>
            <person name="Paster B.J."/>
            <person name="Fox J.G."/>
        </authorList>
    </citation>
    <scope>NUCLEOTIDE SEQUENCE [LARGE SCALE GENOMIC DNA]</scope>
    <source>
        <strain evidence="10 11">MIT 97-6194</strain>
    </source>
</reference>
<evidence type="ECO:0000256" key="2">
    <source>
        <dbReference type="ARBA" id="ARBA00022670"/>
    </source>
</evidence>
<evidence type="ECO:0000256" key="6">
    <source>
        <dbReference type="SAM" id="MobiDB-lite"/>
    </source>
</evidence>
<evidence type="ECO:0000256" key="3">
    <source>
        <dbReference type="ARBA" id="ARBA00022801"/>
    </source>
</evidence>